<evidence type="ECO:0000259" key="3">
    <source>
        <dbReference type="Pfam" id="PF00291"/>
    </source>
</evidence>
<dbReference type="OrthoDB" id="5176350at2"/>
<gene>
    <name evidence="4" type="ORF">EAH68_00555</name>
</gene>
<dbReference type="PANTHER" id="PTHR10314">
    <property type="entry name" value="CYSTATHIONINE BETA-SYNTHASE"/>
    <property type="match status" value="1"/>
</dbReference>
<dbReference type="Proteomes" id="UP000274907">
    <property type="component" value="Unassembled WGS sequence"/>
</dbReference>
<proteinExistence type="predicted"/>
<evidence type="ECO:0000313" key="5">
    <source>
        <dbReference type="Proteomes" id="UP000274907"/>
    </source>
</evidence>
<dbReference type="RefSeq" id="WP_126119369.1">
    <property type="nucleotide sequence ID" value="NZ_RXHJ01000001.1"/>
</dbReference>
<dbReference type="CDD" id="cd01561">
    <property type="entry name" value="CBS_like"/>
    <property type="match status" value="1"/>
</dbReference>
<keyword evidence="5" id="KW-1185">Reference proteome</keyword>
<dbReference type="Gene3D" id="3.40.50.1100">
    <property type="match status" value="2"/>
</dbReference>
<dbReference type="Pfam" id="PF00291">
    <property type="entry name" value="PALP"/>
    <property type="match status" value="1"/>
</dbReference>
<keyword evidence="2" id="KW-0663">Pyridoxal phosphate</keyword>
<protein>
    <submittedName>
        <fullName evidence="4">Pyridoxal-phosphate dependent enzyme</fullName>
    </submittedName>
</protein>
<name>A0A3R9ZKS7_9CORY</name>
<dbReference type="AlphaFoldDB" id="A0A3R9ZKS7"/>
<dbReference type="GO" id="GO:0006535">
    <property type="term" value="P:cysteine biosynthetic process from serine"/>
    <property type="evidence" value="ECO:0007669"/>
    <property type="project" value="InterPro"/>
</dbReference>
<comment type="caution">
    <text evidence="4">The sequence shown here is derived from an EMBL/GenBank/DDBJ whole genome shotgun (WGS) entry which is preliminary data.</text>
</comment>
<dbReference type="PROSITE" id="PS00901">
    <property type="entry name" value="CYS_SYNTHASE"/>
    <property type="match status" value="1"/>
</dbReference>
<dbReference type="InterPro" id="IPR050214">
    <property type="entry name" value="Cys_Synth/Cystath_Beta-Synth"/>
</dbReference>
<organism evidence="4 5">
    <name type="scientific">Corynebacterium hylobatis</name>
    <dbReference type="NCBI Taxonomy" id="1859290"/>
    <lineage>
        <taxon>Bacteria</taxon>
        <taxon>Bacillati</taxon>
        <taxon>Actinomycetota</taxon>
        <taxon>Actinomycetes</taxon>
        <taxon>Mycobacteriales</taxon>
        <taxon>Corynebacteriaceae</taxon>
        <taxon>Corynebacterium</taxon>
    </lineage>
</organism>
<evidence type="ECO:0000313" key="4">
    <source>
        <dbReference type="EMBL" id="RSZ66080.1"/>
    </source>
</evidence>
<feature type="domain" description="Tryptophan synthase beta chain-like PALP" evidence="3">
    <location>
        <begin position="11"/>
        <end position="294"/>
    </location>
</feature>
<dbReference type="EMBL" id="RXHJ01000001">
    <property type="protein sequence ID" value="RSZ66080.1"/>
    <property type="molecule type" value="Genomic_DNA"/>
</dbReference>
<dbReference type="SUPFAM" id="SSF53686">
    <property type="entry name" value="Tryptophan synthase beta subunit-like PLP-dependent enzymes"/>
    <property type="match status" value="1"/>
</dbReference>
<dbReference type="InterPro" id="IPR036052">
    <property type="entry name" value="TrpB-like_PALP_sf"/>
</dbReference>
<dbReference type="InterPro" id="IPR001926">
    <property type="entry name" value="TrpB-like_PALP"/>
</dbReference>
<accession>A0A3R9ZKS7</accession>
<sequence>MDVSSGVTLANTIGNTPLVRLDRFTAGHDVTIWAKLESFNPGGSAKDRTAHAMVAASTLRPGDVVVESSSGNLGVALAQEAVLGGWTFHCVVDPRTNRSTIAHMQALGAVVHEVTEPDAATGDWLTARRARVTQLLGEIEGAQCLDQYSNPEAFRAHDEGTMTEILQQLGHAPDHLVVAVSTTGTVGGCLRHINAQGLHTEVTAVDAEGSVLFEGAPGPRHLPGFGAGMVPELSNSVKPHRVLRISDRDSVAGARRLAKLEAILPGASGGAVIAGVEKLLPELEPGSEVVLILHDNGTRYLDTIYNDDWVEENL</sequence>
<comment type="cofactor">
    <cofactor evidence="1">
        <name>pyridoxal 5'-phosphate</name>
        <dbReference type="ChEBI" id="CHEBI:597326"/>
    </cofactor>
</comment>
<dbReference type="GO" id="GO:0016765">
    <property type="term" value="F:transferase activity, transferring alkyl or aryl (other than methyl) groups"/>
    <property type="evidence" value="ECO:0007669"/>
    <property type="project" value="UniProtKB-ARBA"/>
</dbReference>
<evidence type="ECO:0000256" key="2">
    <source>
        <dbReference type="ARBA" id="ARBA00022898"/>
    </source>
</evidence>
<dbReference type="InterPro" id="IPR001216">
    <property type="entry name" value="P-phosphate_BS"/>
</dbReference>
<evidence type="ECO:0000256" key="1">
    <source>
        <dbReference type="ARBA" id="ARBA00001933"/>
    </source>
</evidence>
<reference evidence="4 5" key="1">
    <citation type="submission" date="2018-12" db="EMBL/GenBank/DDBJ databases">
        <title>YIM 101343 draft genome.</title>
        <authorList>
            <person name="Chen X."/>
        </authorList>
    </citation>
    <scope>NUCLEOTIDE SEQUENCE [LARGE SCALE GENOMIC DNA]</scope>
    <source>
        <strain evidence="4 5">YIM 101343</strain>
    </source>
</reference>